<proteinExistence type="predicted"/>
<dbReference type="EMBL" id="DQZR01000139">
    <property type="protein sequence ID" value="HDM36270.1"/>
    <property type="molecule type" value="Genomic_DNA"/>
</dbReference>
<gene>
    <name evidence="1" type="ORF">ENG09_03320</name>
</gene>
<evidence type="ECO:0000313" key="1">
    <source>
        <dbReference type="EMBL" id="HDM36270.1"/>
    </source>
</evidence>
<protein>
    <submittedName>
        <fullName evidence="1">Uncharacterized protein</fullName>
    </submittedName>
</protein>
<sequence>MNYAELLSENREKIEKRLRELFGIGVSVFQLSRYALGCGCTGLTVSPTGLSIDDLEVFKDRILPMVLEVSDRFNLKPGLAYAIVGGDAGVTALHLTDYCDRCAIEYAGAGGRPRPDTYVLENFEGGGSDREIQDLRSSFEDLIRKKTGVPVYLLEMGVFALRCGCVGISTFTRGMRREGLDELLDGLDGIAEGLSIDSDLLYATIIPGTEEVMTLNVKQLCEECNKRYRNPRADIYISRWK</sequence>
<reference evidence="1" key="1">
    <citation type="journal article" date="2020" name="mSystems">
        <title>Genome- and Community-Level Interaction Insights into Carbon Utilization and Element Cycling Functions of Hydrothermarchaeota in Hydrothermal Sediment.</title>
        <authorList>
            <person name="Zhou Z."/>
            <person name="Liu Y."/>
            <person name="Xu W."/>
            <person name="Pan J."/>
            <person name="Luo Z.H."/>
            <person name="Li M."/>
        </authorList>
    </citation>
    <scope>NUCLEOTIDE SEQUENCE [LARGE SCALE GENOMIC DNA]</scope>
    <source>
        <strain evidence="1">HyVt-185</strain>
    </source>
</reference>
<name>A0A7C0X0W2_9EURY</name>
<dbReference type="Pfam" id="PF17393">
    <property type="entry name" value="DUF5402"/>
    <property type="match status" value="2"/>
</dbReference>
<accession>A0A7C0X0W2</accession>
<dbReference type="InterPro" id="IPR020380">
    <property type="entry name" value="Uncharacterised_MJ1658"/>
</dbReference>
<organism evidence="1">
    <name type="scientific">Candidatus Syntropharchaeum butanivorans</name>
    <dbReference type="NCBI Taxonomy" id="1839936"/>
    <lineage>
        <taxon>Archaea</taxon>
        <taxon>Methanobacteriati</taxon>
        <taxon>Methanobacteriota</taxon>
        <taxon>Stenosarchaea group</taxon>
        <taxon>Methanomicrobia</taxon>
        <taxon>Methanosarcinales</taxon>
        <taxon>ANME-2 cluster</taxon>
        <taxon>Candidatus Syntropharchaeum</taxon>
    </lineage>
</organism>
<comment type="caution">
    <text evidence="1">The sequence shown here is derived from an EMBL/GenBank/DDBJ whole genome shotgun (WGS) entry which is preliminary data.</text>
</comment>
<dbReference type="Proteomes" id="UP000885863">
    <property type="component" value="Unassembled WGS sequence"/>
</dbReference>
<dbReference type="AlphaFoldDB" id="A0A7C0X0W2"/>